<protein>
    <recommendedName>
        <fullName evidence="2">Myb/SANT-like DNA-binding domain-containing protein</fullName>
    </recommendedName>
</protein>
<feature type="domain" description="Myb/SANT-like DNA-binding" evidence="2">
    <location>
        <begin position="7"/>
        <end position="80"/>
    </location>
</feature>
<dbReference type="AlphaFoldDB" id="A0AA47NW55"/>
<evidence type="ECO:0000259" key="2">
    <source>
        <dbReference type="Pfam" id="PF13873"/>
    </source>
</evidence>
<feature type="region of interest" description="Disordered" evidence="1">
    <location>
        <begin position="78"/>
        <end position="106"/>
    </location>
</feature>
<evidence type="ECO:0000313" key="4">
    <source>
        <dbReference type="Proteomes" id="UP001174136"/>
    </source>
</evidence>
<feature type="region of interest" description="Disordered" evidence="1">
    <location>
        <begin position="127"/>
        <end position="159"/>
    </location>
</feature>
<name>A0AA47NW55_MERPO</name>
<proteinExistence type="predicted"/>
<keyword evidence="4" id="KW-1185">Reference proteome</keyword>
<reference evidence="3" key="1">
    <citation type="journal article" date="2023" name="Front. Mar. Sci.">
        <title>A new Merluccius polli reference genome to investigate the effects of global change in West African waters.</title>
        <authorList>
            <person name="Mateo J.L."/>
            <person name="Blanco-Fernandez C."/>
            <person name="Garcia-Vazquez E."/>
            <person name="Machado-Schiaffino G."/>
        </authorList>
    </citation>
    <scope>NUCLEOTIDE SEQUENCE</scope>
    <source>
        <strain evidence="3">C29</strain>
        <tissue evidence="3">Fin</tissue>
    </source>
</reference>
<accession>A0AA47NW55</accession>
<evidence type="ECO:0000313" key="3">
    <source>
        <dbReference type="EMBL" id="KAK0139203.1"/>
    </source>
</evidence>
<evidence type="ECO:0000256" key="1">
    <source>
        <dbReference type="SAM" id="MobiDB-lite"/>
    </source>
</evidence>
<dbReference type="Pfam" id="PF13873">
    <property type="entry name" value="Myb_DNA-bind_5"/>
    <property type="match status" value="1"/>
</dbReference>
<comment type="caution">
    <text evidence="3">The sequence shown here is derived from an EMBL/GenBank/DDBJ whole genome shotgun (WGS) entry which is preliminary data.</text>
</comment>
<sequence length="172" mass="19361">MTTEKKRSTYFSAMELEVLMLAYGEYDHIFRRNTNTAAAAKERETAWEKKNCCPSQREKRTWKQLKMKHKNIIQKAIRKKAEARKMGGGPPPPPLTEAEELALSQNRGRPVAEVEVRGWAIIVSATASQNSSSVRHPSAPTFFDQFQNRTRPPSAGAADARKKSVLVFIGCK</sequence>
<dbReference type="EMBL" id="JAOPHQ010004549">
    <property type="protein sequence ID" value="KAK0139203.1"/>
    <property type="molecule type" value="Genomic_DNA"/>
</dbReference>
<organism evidence="3 4">
    <name type="scientific">Merluccius polli</name>
    <name type="common">Benguela hake</name>
    <name type="synonym">Merluccius cadenati</name>
    <dbReference type="NCBI Taxonomy" id="89951"/>
    <lineage>
        <taxon>Eukaryota</taxon>
        <taxon>Metazoa</taxon>
        <taxon>Chordata</taxon>
        <taxon>Craniata</taxon>
        <taxon>Vertebrata</taxon>
        <taxon>Euteleostomi</taxon>
        <taxon>Actinopterygii</taxon>
        <taxon>Neopterygii</taxon>
        <taxon>Teleostei</taxon>
        <taxon>Neoteleostei</taxon>
        <taxon>Acanthomorphata</taxon>
        <taxon>Zeiogadaria</taxon>
        <taxon>Gadariae</taxon>
        <taxon>Gadiformes</taxon>
        <taxon>Gadoidei</taxon>
        <taxon>Merlucciidae</taxon>
        <taxon>Merluccius</taxon>
    </lineage>
</organism>
<dbReference type="Proteomes" id="UP001174136">
    <property type="component" value="Unassembled WGS sequence"/>
</dbReference>
<dbReference type="InterPro" id="IPR028002">
    <property type="entry name" value="Myb_DNA-bind_5"/>
</dbReference>
<gene>
    <name evidence="3" type="ORF">N1851_024130</name>
</gene>